<feature type="chain" id="PRO_5047301851" description="Secreted protein" evidence="1">
    <location>
        <begin position="29"/>
        <end position="105"/>
    </location>
</feature>
<dbReference type="Proteomes" id="UP001571476">
    <property type="component" value="Unassembled WGS sequence"/>
</dbReference>
<name>A0ABV4SKY6_9ACTN</name>
<sequence>MRKLARATATAALTIAAVAIPLTGTAMASTATAAPAQTHRLLHKAAPHNNGWCGDYRYNNRHHRGHYWSRWDDNCGYRNDWRGYRHVNYRGYSDYNDYRNCDRDF</sequence>
<keyword evidence="3" id="KW-1185">Reference proteome</keyword>
<evidence type="ECO:0000313" key="3">
    <source>
        <dbReference type="Proteomes" id="UP001571476"/>
    </source>
</evidence>
<keyword evidence="1" id="KW-0732">Signal</keyword>
<dbReference type="RefSeq" id="WP_372563203.1">
    <property type="nucleotide sequence ID" value="NZ_JBGOSP010000007.1"/>
</dbReference>
<dbReference type="EMBL" id="JBGOSP010000007">
    <property type="protein sequence ID" value="MFA3837884.1"/>
    <property type="molecule type" value="Genomic_DNA"/>
</dbReference>
<evidence type="ECO:0000256" key="1">
    <source>
        <dbReference type="SAM" id="SignalP"/>
    </source>
</evidence>
<gene>
    <name evidence="2" type="ORF">ACEG43_17200</name>
</gene>
<accession>A0ABV4SKY6</accession>
<comment type="caution">
    <text evidence="2">The sequence shown here is derived from an EMBL/GenBank/DDBJ whole genome shotgun (WGS) entry which is preliminary data.</text>
</comment>
<reference evidence="2 3" key="1">
    <citation type="submission" date="2024-08" db="EMBL/GenBank/DDBJ databases">
        <title>Genome sequence of Streptomyces aureus CACIA-1.46HGO.</title>
        <authorList>
            <person name="Evangelista-Martinez Z."/>
        </authorList>
    </citation>
    <scope>NUCLEOTIDE SEQUENCE [LARGE SCALE GENOMIC DNA]</scope>
    <source>
        <strain evidence="2 3">CACIA-1.46HGO</strain>
    </source>
</reference>
<proteinExistence type="predicted"/>
<evidence type="ECO:0000313" key="2">
    <source>
        <dbReference type="EMBL" id="MFA3837884.1"/>
    </source>
</evidence>
<evidence type="ECO:0008006" key="4">
    <source>
        <dbReference type="Google" id="ProtNLM"/>
    </source>
</evidence>
<feature type="signal peptide" evidence="1">
    <location>
        <begin position="1"/>
        <end position="28"/>
    </location>
</feature>
<protein>
    <recommendedName>
        <fullName evidence="4">Secreted protein</fullName>
    </recommendedName>
</protein>
<organism evidence="2 3">
    <name type="scientific">Streptomyces aureus</name>
    <dbReference type="NCBI Taxonomy" id="193461"/>
    <lineage>
        <taxon>Bacteria</taxon>
        <taxon>Bacillati</taxon>
        <taxon>Actinomycetota</taxon>
        <taxon>Actinomycetes</taxon>
        <taxon>Kitasatosporales</taxon>
        <taxon>Streptomycetaceae</taxon>
        <taxon>Streptomyces</taxon>
    </lineage>
</organism>